<keyword evidence="3" id="KW-0732">Signal</keyword>
<dbReference type="Proteomes" id="UP001234178">
    <property type="component" value="Unassembled WGS sequence"/>
</dbReference>
<dbReference type="PANTHER" id="PTHR12411">
    <property type="entry name" value="CYSTEINE PROTEASE FAMILY C1-RELATED"/>
    <property type="match status" value="1"/>
</dbReference>
<proteinExistence type="inferred from homology"/>
<keyword evidence="6" id="KW-1185">Reference proteome</keyword>
<evidence type="ECO:0000256" key="3">
    <source>
        <dbReference type="SAM" id="SignalP"/>
    </source>
</evidence>
<reference evidence="5 6" key="1">
    <citation type="journal article" date="2023" name="Nucleic Acids Res.">
        <title>The hologenome of Daphnia magna reveals possible DNA methylation and microbiome-mediated evolution of the host genome.</title>
        <authorList>
            <person name="Chaturvedi A."/>
            <person name="Li X."/>
            <person name="Dhandapani V."/>
            <person name="Marshall H."/>
            <person name="Kissane S."/>
            <person name="Cuenca-Cambronero M."/>
            <person name="Asole G."/>
            <person name="Calvet F."/>
            <person name="Ruiz-Romero M."/>
            <person name="Marangio P."/>
            <person name="Guigo R."/>
            <person name="Rago D."/>
            <person name="Mirbahai L."/>
            <person name="Eastwood N."/>
            <person name="Colbourne J.K."/>
            <person name="Zhou J."/>
            <person name="Mallon E."/>
            <person name="Orsini L."/>
        </authorList>
    </citation>
    <scope>NUCLEOTIDE SEQUENCE [LARGE SCALE GENOMIC DNA]</scope>
    <source>
        <strain evidence="5">LRV0_1</strain>
    </source>
</reference>
<protein>
    <recommendedName>
        <fullName evidence="4">Peptidase C1A papain C-terminal domain-containing protein</fullName>
    </recommendedName>
</protein>
<dbReference type="Pfam" id="PF00112">
    <property type="entry name" value="Peptidase_C1"/>
    <property type="match status" value="1"/>
</dbReference>
<dbReference type="InterPro" id="IPR013128">
    <property type="entry name" value="Peptidase_C1A"/>
</dbReference>
<feature type="region of interest" description="Disordered" evidence="2">
    <location>
        <begin position="463"/>
        <end position="522"/>
    </location>
</feature>
<dbReference type="PROSITE" id="PS51257">
    <property type="entry name" value="PROKAR_LIPOPROTEIN"/>
    <property type="match status" value="1"/>
</dbReference>
<dbReference type="Gene3D" id="2.120.10.30">
    <property type="entry name" value="TolB, C-terminal domain"/>
    <property type="match status" value="1"/>
</dbReference>
<organism evidence="5 6">
    <name type="scientific">Daphnia magna</name>
    <dbReference type="NCBI Taxonomy" id="35525"/>
    <lineage>
        <taxon>Eukaryota</taxon>
        <taxon>Metazoa</taxon>
        <taxon>Ecdysozoa</taxon>
        <taxon>Arthropoda</taxon>
        <taxon>Crustacea</taxon>
        <taxon>Branchiopoda</taxon>
        <taxon>Diplostraca</taxon>
        <taxon>Cladocera</taxon>
        <taxon>Anomopoda</taxon>
        <taxon>Daphniidae</taxon>
        <taxon>Daphnia</taxon>
    </lineage>
</organism>
<feature type="compositionally biased region" description="Low complexity" evidence="2">
    <location>
        <begin position="463"/>
        <end position="478"/>
    </location>
</feature>
<accession>A0ABR0BAD2</accession>
<comment type="similarity">
    <text evidence="1">Belongs to the peptidase C1 family.</text>
</comment>
<feature type="compositionally biased region" description="Pro residues" evidence="2">
    <location>
        <begin position="292"/>
        <end position="309"/>
    </location>
</feature>
<feature type="domain" description="Peptidase C1A papain C-terminal" evidence="4">
    <location>
        <begin position="77"/>
        <end position="275"/>
    </location>
</feature>
<feature type="chain" id="PRO_5046502907" description="Peptidase C1A papain C-terminal domain-containing protein" evidence="3">
    <location>
        <begin position="38"/>
        <end position="720"/>
    </location>
</feature>
<sequence>MEPVRRSAMNARTPKLLPLVLGSVTLLAALGLGGCAAEDGDFETVVEADDNLVTQESLELGAGLPKADFNQGALRAEQQTVSLRAFDSPVKGQGSRGWCTAFATIAAMENLAKQKLNVSADLSEIDHYQSYRRYEMLTSVKTAAKVSIAPEAAWPYYGNPVANYTSQRLAKVVSYAAPETRDEVLGELAAGHPLVLGISTFTNFGAAADGRVALPAGRRRGGHAVAVTGFVRDASYAGGGYLLFKNSWGESFGDRGYGKLPLDYCKSSTCYFLAIRSISYQGVTTSDAGGPAPAPVEPTPDPAPEPTPEPASAGPVNDTTVHAVAIHDAANAARFQLALAAPPALLASIASVRYDVDASFGNGRYATSSDRGTSFKTSTVYKTYDHDWRTNGTEVTLTDGRKVSLAAPPYAATSEELAASLLVSSEQPPKNTSPFFENGAIWPLALKNAPSTLPPKEIFKCPAHLPSSPRPSLSSQLPVGRSEARRRAGPEMSASAMPTVTAAPSASAPSVEPKVEKPVEPEPTKAAVTFTGPFATPESVLYDAANDRYLVSNINGMPGAVDNNGFISELTPDGKIKAEKWIEGGKNKVTLDAPKGMAIVKGVLYVADISTVRMFDSKTGAPKGEIKLEGATFANDIAASTDGKIYVSDSGIKISEKGIDPTKTDAVWVIEKGKAKAFAKGEELGRPNGLLVDGKNVVVVTFGSGELYKLDEKGAKTGAV</sequence>
<dbReference type="InterPro" id="IPR038765">
    <property type="entry name" value="Papain-like_cys_pep_sf"/>
</dbReference>
<dbReference type="SMART" id="SM00645">
    <property type="entry name" value="Pept_C1"/>
    <property type="match status" value="1"/>
</dbReference>
<comment type="caution">
    <text evidence="5">The sequence shown here is derived from an EMBL/GenBank/DDBJ whole genome shotgun (WGS) entry which is preliminary data.</text>
</comment>
<feature type="compositionally biased region" description="Basic and acidic residues" evidence="2">
    <location>
        <begin position="513"/>
        <end position="522"/>
    </location>
</feature>
<feature type="signal peptide" evidence="3">
    <location>
        <begin position="1"/>
        <end position="37"/>
    </location>
</feature>
<evidence type="ECO:0000256" key="2">
    <source>
        <dbReference type="SAM" id="MobiDB-lite"/>
    </source>
</evidence>
<evidence type="ECO:0000256" key="1">
    <source>
        <dbReference type="ARBA" id="ARBA00008455"/>
    </source>
</evidence>
<dbReference type="CDD" id="cd02619">
    <property type="entry name" value="Peptidase_C1"/>
    <property type="match status" value="1"/>
</dbReference>
<dbReference type="Gene3D" id="3.90.70.10">
    <property type="entry name" value="Cysteine proteinases"/>
    <property type="match status" value="1"/>
</dbReference>
<evidence type="ECO:0000259" key="4">
    <source>
        <dbReference type="SMART" id="SM00645"/>
    </source>
</evidence>
<dbReference type="EMBL" id="JAOYFB010000044">
    <property type="protein sequence ID" value="KAK4045539.1"/>
    <property type="molecule type" value="Genomic_DNA"/>
</dbReference>
<feature type="compositionally biased region" description="Low complexity" evidence="2">
    <location>
        <begin position="492"/>
        <end position="512"/>
    </location>
</feature>
<dbReference type="SUPFAM" id="SSF54001">
    <property type="entry name" value="Cysteine proteinases"/>
    <property type="match status" value="1"/>
</dbReference>
<feature type="region of interest" description="Disordered" evidence="2">
    <location>
        <begin position="286"/>
        <end position="316"/>
    </location>
</feature>
<dbReference type="SUPFAM" id="SSF63829">
    <property type="entry name" value="Calcium-dependent phosphotriesterase"/>
    <property type="match status" value="1"/>
</dbReference>
<dbReference type="InterPro" id="IPR000668">
    <property type="entry name" value="Peptidase_C1A_C"/>
</dbReference>
<name>A0ABR0BAD2_9CRUS</name>
<dbReference type="InterPro" id="IPR011042">
    <property type="entry name" value="6-blade_b-propeller_TolB-like"/>
</dbReference>
<evidence type="ECO:0000313" key="5">
    <source>
        <dbReference type="EMBL" id="KAK4045539.1"/>
    </source>
</evidence>
<gene>
    <name evidence="5" type="ORF">OUZ56_033163</name>
</gene>
<evidence type="ECO:0000313" key="6">
    <source>
        <dbReference type="Proteomes" id="UP001234178"/>
    </source>
</evidence>